<dbReference type="Proteomes" id="UP000013523">
    <property type="component" value="Chromosome"/>
</dbReference>
<dbReference type="EMBL" id="CP003261">
    <property type="protein sequence ID" value="AGK99294.1"/>
    <property type="molecule type" value="Genomic_DNA"/>
</dbReference>
<feature type="transmembrane region" description="Helical" evidence="1">
    <location>
        <begin position="42"/>
        <end position="65"/>
    </location>
</feature>
<protein>
    <recommendedName>
        <fullName evidence="4">ABC-2 family transporter protein</fullName>
    </recommendedName>
</protein>
<dbReference type="KEGG" id="cpas:Clopa_4601"/>
<keyword evidence="1" id="KW-0472">Membrane</keyword>
<dbReference type="HOGENOM" id="CLU_1068331_0_0_9"/>
<gene>
    <name evidence="2" type="ORF">Clopa_4601</name>
</gene>
<dbReference type="AlphaFoldDB" id="R4KFG7"/>
<evidence type="ECO:0000313" key="2">
    <source>
        <dbReference type="EMBL" id="AGK99294.1"/>
    </source>
</evidence>
<evidence type="ECO:0008006" key="4">
    <source>
        <dbReference type="Google" id="ProtNLM"/>
    </source>
</evidence>
<keyword evidence="3" id="KW-1185">Reference proteome</keyword>
<feature type="transmembrane region" description="Helical" evidence="1">
    <location>
        <begin position="174"/>
        <end position="191"/>
    </location>
</feature>
<evidence type="ECO:0000313" key="3">
    <source>
        <dbReference type="Proteomes" id="UP000013523"/>
    </source>
</evidence>
<dbReference type="STRING" id="86416.Clopa_4601"/>
<keyword evidence="1" id="KW-0812">Transmembrane</keyword>
<name>R4KFG7_CLOPA</name>
<dbReference type="OrthoDB" id="9816138at2"/>
<proteinExistence type="predicted"/>
<accession>R4KFG7</accession>
<dbReference type="eggNOG" id="ENOG50337D0">
    <property type="taxonomic scope" value="Bacteria"/>
</dbReference>
<sequence>MLKLIKYELIGKYKAFGILVAIAVILNLALMSRRGIWPDAGLVAMSVFIAGLVSVVLLVWCIGLFSQDLYEDKGYLTYILPQKGYAIVGSKIIVSLIAYIIIGIITGLFVVHFILTSADINMQIINIAIMPFITKIFLTSLIGMCILSVSLLVNIYFSISLTRMAITKKRGGKFAAFIVFIGISIITGLAADGLQHLFPQTVLVDFINGNFSTSIINFQSNTTIMNGVPINISTSIFQFILFWVFLFLTCYIVENKVDL</sequence>
<dbReference type="PATRIC" id="fig|86416.3.peg.4593"/>
<organism evidence="2 3">
    <name type="scientific">Clostridium pasteurianum BC1</name>
    <dbReference type="NCBI Taxonomy" id="86416"/>
    <lineage>
        <taxon>Bacteria</taxon>
        <taxon>Bacillati</taxon>
        <taxon>Bacillota</taxon>
        <taxon>Clostridia</taxon>
        <taxon>Eubacteriales</taxon>
        <taxon>Clostridiaceae</taxon>
        <taxon>Clostridium</taxon>
    </lineage>
</organism>
<feature type="transmembrane region" description="Helical" evidence="1">
    <location>
        <begin position="92"/>
        <end position="115"/>
    </location>
</feature>
<feature type="transmembrane region" description="Helical" evidence="1">
    <location>
        <begin position="12"/>
        <end position="30"/>
    </location>
</feature>
<feature type="transmembrane region" description="Helical" evidence="1">
    <location>
        <begin position="127"/>
        <end position="153"/>
    </location>
</feature>
<evidence type="ECO:0000256" key="1">
    <source>
        <dbReference type="SAM" id="Phobius"/>
    </source>
</evidence>
<reference evidence="2 3" key="1">
    <citation type="submission" date="2012-01" db="EMBL/GenBank/DDBJ databases">
        <title>Complete sequence of chromosome of Clostridium pasteurianum BC1.</title>
        <authorList>
            <consortium name="US DOE Joint Genome Institute"/>
            <person name="Lucas S."/>
            <person name="Han J."/>
            <person name="Lapidus A."/>
            <person name="Cheng J.-F."/>
            <person name="Goodwin L."/>
            <person name="Pitluck S."/>
            <person name="Peters L."/>
            <person name="Mikhailova N."/>
            <person name="Teshima H."/>
            <person name="Detter J.C."/>
            <person name="Han C."/>
            <person name="Tapia R."/>
            <person name="Land M."/>
            <person name="Hauser L."/>
            <person name="Kyrpides N."/>
            <person name="Ivanova N."/>
            <person name="Pagani I."/>
            <person name="Dunn J."/>
            <person name="Taghavi S."/>
            <person name="Francis A."/>
            <person name="van der Lelie D."/>
            <person name="Woyke T."/>
        </authorList>
    </citation>
    <scope>NUCLEOTIDE SEQUENCE [LARGE SCALE GENOMIC DNA]</scope>
    <source>
        <strain evidence="2 3">BC1</strain>
    </source>
</reference>
<feature type="transmembrane region" description="Helical" evidence="1">
    <location>
        <begin position="235"/>
        <end position="253"/>
    </location>
</feature>
<dbReference type="RefSeq" id="WP_015617563.1">
    <property type="nucleotide sequence ID" value="NC_021182.1"/>
</dbReference>
<keyword evidence="1" id="KW-1133">Transmembrane helix</keyword>